<organism evidence="1 2">
    <name type="scientific">Puccinia striiformis f. sp. tritici</name>
    <dbReference type="NCBI Taxonomy" id="168172"/>
    <lineage>
        <taxon>Eukaryota</taxon>
        <taxon>Fungi</taxon>
        <taxon>Dikarya</taxon>
        <taxon>Basidiomycota</taxon>
        <taxon>Pucciniomycotina</taxon>
        <taxon>Pucciniomycetes</taxon>
        <taxon>Pucciniales</taxon>
        <taxon>Pucciniaceae</taxon>
        <taxon>Puccinia</taxon>
    </lineage>
</organism>
<evidence type="ECO:0000313" key="2">
    <source>
        <dbReference type="Proteomes" id="UP001060170"/>
    </source>
</evidence>
<reference evidence="2" key="1">
    <citation type="journal article" date="2018" name="BMC Genomics">
        <title>Genomic insights into host adaptation between the wheat stripe rust pathogen (Puccinia striiformis f. sp. tritici) and the barley stripe rust pathogen (Puccinia striiformis f. sp. hordei).</title>
        <authorList>
            <person name="Xia C."/>
            <person name="Wang M."/>
            <person name="Yin C."/>
            <person name="Cornejo O.E."/>
            <person name="Hulbert S.H."/>
            <person name="Chen X."/>
        </authorList>
    </citation>
    <scope>NUCLEOTIDE SEQUENCE [LARGE SCALE GENOMIC DNA]</scope>
    <source>
        <strain evidence="2">93-210</strain>
    </source>
</reference>
<reference evidence="2" key="2">
    <citation type="journal article" date="2018" name="Mol. Plant Microbe Interact.">
        <title>Genome sequence resources for the wheat stripe rust pathogen (Puccinia striiformis f. sp. tritici) and the barley stripe rust pathogen (Puccinia striiformis f. sp. hordei).</title>
        <authorList>
            <person name="Xia C."/>
            <person name="Wang M."/>
            <person name="Yin C."/>
            <person name="Cornejo O.E."/>
            <person name="Hulbert S.H."/>
            <person name="Chen X."/>
        </authorList>
    </citation>
    <scope>NUCLEOTIDE SEQUENCE [LARGE SCALE GENOMIC DNA]</scope>
    <source>
        <strain evidence="2">93-210</strain>
    </source>
</reference>
<dbReference type="Proteomes" id="UP001060170">
    <property type="component" value="Chromosome 8"/>
</dbReference>
<gene>
    <name evidence="1" type="ORF">MJO28_008853</name>
</gene>
<name>A0ACC0EC73_9BASI</name>
<evidence type="ECO:0000313" key="1">
    <source>
        <dbReference type="EMBL" id="KAI7950032.1"/>
    </source>
</evidence>
<keyword evidence="2" id="KW-1185">Reference proteome</keyword>
<sequence>MISNRPENYPAEGQDAAQMSCKIYVGNLAWATDENALGSHFTTIGEVKGAVVMRSEGRSRGFGFVTFAAPEQAKRAIDTMYDSELVSPKQIRIVLKTRERPFAVQPRFSLKTAIVDQLPAPGYACCLFLVSRPTACIGYGRRLRVNVANQLTRGAGGPGPTDYPMNGASAQGGYQYPAAPYPGGGAPTYGAYSHPPPPVQAPYMGGGYMNPNTYPGNENGGYNAGAPPNHPMPDGRKGSNQQGGFYQNGGSYPYPQGGGYGY</sequence>
<comment type="caution">
    <text evidence="1">The sequence shown here is derived from an EMBL/GenBank/DDBJ whole genome shotgun (WGS) entry which is preliminary data.</text>
</comment>
<dbReference type="EMBL" id="CM045872">
    <property type="protein sequence ID" value="KAI7950032.1"/>
    <property type="molecule type" value="Genomic_DNA"/>
</dbReference>
<accession>A0ACC0EC73</accession>
<reference evidence="1 2" key="3">
    <citation type="journal article" date="2022" name="Microbiol. Spectr.">
        <title>Folding features and dynamics of 3D genome architecture in plant fungal pathogens.</title>
        <authorList>
            <person name="Xia C."/>
        </authorList>
    </citation>
    <scope>NUCLEOTIDE SEQUENCE [LARGE SCALE GENOMIC DNA]</scope>
    <source>
        <strain evidence="1 2">93-210</strain>
    </source>
</reference>
<proteinExistence type="predicted"/>
<protein>
    <submittedName>
        <fullName evidence="1">Uncharacterized protein</fullName>
    </submittedName>
</protein>